<gene>
    <name evidence="1" type="ORF">JMJ77_013896</name>
</gene>
<dbReference type="Proteomes" id="UP000699042">
    <property type="component" value="Unassembled WGS sequence"/>
</dbReference>
<evidence type="ECO:0000313" key="2">
    <source>
        <dbReference type="Proteomes" id="UP000699042"/>
    </source>
</evidence>
<protein>
    <submittedName>
        <fullName evidence="1">Glucose receptor git3 protein</fullName>
    </submittedName>
</protein>
<evidence type="ECO:0000313" key="1">
    <source>
        <dbReference type="EMBL" id="KAG7048252.1"/>
    </source>
</evidence>
<comment type="caution">
    <text evidence="1">The sequence shown here is derived from an EMBL/GenBank/DDBJ whole genome shotgun (WGS) entry which is preliminary data.</text>
</comment>
<dbReference type="AlphaFoldDB" id="A0A9P7R3V6"/>
<organism evidence="1 2">
    <name type="scientific">Colletotrichum scovillei</name>
    <dbReference type="NCBI Taxonomy" id="1209932"/>
    <lineage>
        <taxon>Eukaryota</taxon>
        <taxon>Fungi</taxon>
        <taxon>Dikarya</taxon>
        <taxon>Ascomycota</taxon>
        <taxon>Pezizomycotina</taxon>
        <taxon>Sordariomycetes</taxon>
        <taxon>Hypocreomycetidae</taxon>
        <taxon>Glomerellales</taxon>
        <taxon>Glomerellaceae</taxon>
        <taxon>Colletotrichum</taxon>
        <taxon>Colletotrichum acutatum species complex</taxon>
    </lineage>
</organism>
<keyword evidence="1" id="KW-0675">Receptor</keyword>
<proteinExistence type="predicted"/>
<keyword evidence="2" id="KW-1185">Reference proteome</keyword>
<dbReference type="EMBL" id="JAESDN010000006">
    <property type="protein sequence ID" value="KAG7048252.1"/>
    <property type="molecule type" value="Genomic_DNA"/>
</dbReference>
<accession>A0A9P7R3V6</accession>
<name>A0A9P7R3V6_9PEZI</name>
<reference evidence="1" key="1">
    <citation type="submission" date="2021-05" db="EMBL/GenBank/DDBJ databases">
        <title>Comparative genomics of three Colletotrichum scovillei strains and genetic complementation revealed genes involved fungal growth and virulence on chili pepper.</title>
        <authorList>
            <person name="Hsieh D.-K."/>
            <person name="Chuang S.-C."/>
            <person name="Chen C.-Y."/>
            <person name="Chao Y.-T."/>
            <person name="Lu M.-Y.J."/>
            <person name="Lee M.-H."/>
            <person name="Shih M.-C."/>
        </authorList>
    </citation>
    <scope>NUCLEOTIDE SEQUENCE</scope>
    <source>
        <strain evidence="1">Coll-153</strain>
    </source>
</reference>
<sequence>MVPMRVAVVLVMSGMTQTERQIMTFRKVDAFGIEEGDDRNGEDGEVRRLHRELANHAVEHACCARLEFFVLDVDDARNRVAKTRAWRKDR</sequence>